<feature type="transmembrane region" description="Helical" evidence="6">
    <location>
        <begin position="163"/>
        <end position="182"/>
    </location>
</feature>
<feature type="transmembrane region" description="Helical" evidence="6">
    <location>
        <begin position="367"/>
        <end position="389"/>
    </location>
</feature>
<dbReference type="GO" id="GO:0016020">
    <property type="term" value="C:membrane"/>
    <property type="evidence" value="ECO:0007669"/>
    <property type="project" value="UniProtKB-SubCell"/>
</dbReference>
<dbReference type="InterPro" id="IPR005828">
    <property type="entry name" value="MFS_sugar_transport-like"/>
</dbReference>
<evidence type="ECO:0000313" key="9">
    <source>
        <dbReference type="Proteomes" id="UP000186922"/>
    </source>
</evidence>
<feature type="transmembrane region" description="Helical" evidence="6">
    <location>
        <begin position="451"/>
        <end position="472"/>
    </location>
</feature>
<dbReference type="Gene3D" id="1.20.1250.20">
    <property type="entry name" value="MFS general substrate transporter like domains"/>
    <property type="match status" value="1"/>
</dbReference>
<evidence type="ECO:0000256" key="1">
    <source>
        <dbReference type="ARBA" id="ARBA00004141"/>
    </source>
</evidence>
<feature type="transmembrane region" description="Helical" evidence="6">
    <location>
        <begin position="277"/>
        <end position="295"/>
    </location>
</feature>
<feature type="transmembrane region" description="Helical" evidence="6">
    <location>
        <begin position="395"/>
        <end position="416"/>
    </location>
</feature>
<dbReference type="CDD" id="cd17317">
    <property type="entry name" value="MFS_SLC22"/>
    <property type="match status" value="1"/>
</dbReference>
<dbReference type="STRING" id="947166.A0A1D1VSV6"/>
<feature type="transmembrane region" description="Helical" evidence="6">
    <location>
        <begin position="191"/>
        <end position="208"/>
    </location>
</feature>
<evidence type="ECO:0000256" key="3">
    <source>
        <dbReference type="ARBA" id="ARBA00022989"/>
    </source>
</evidence>
<dbReference type="AlphaFoldDB" id="A0A1D1VSV6"/>
<gene>
    <name evidence="8" type="primary">RvY_14319-1</name>
    <name evidence="8" type="synonym">RvY_14319.1</name>
    <name evidence="8" type="ORF">RvY_14319</name>
</gene>
<dbReference type="Pfam" id="PF00083">
    <property type="entry name" value="Sugar_tr"/>
    <property type="match status" value="1"/>
</dbReference>
<feature type="transmembrane region" description="Helical" evidence="6">
    <location>
        <begin position="423"/>
        <end position="445"/>
    </location>
</feature>
<feature type="transmembrane region" description="Helical" evidence="6">
    <location>
        <begin position="484"/>
        <end position="505"/>
    </location>
</feature>
<evidence type="ECO:0000313" key="8">
    <source>
        <dbReference type="EMBL" id="GAV03966.1"/>
    </source>
</evidence>
<comment type="subcellular location">
    <subcellularLocation>
        <location evidence="1">Membrane</location>
        <topology evidence="1">Multi-pass membrane protein</topology>
    </subcellularLocation>
</comment>
<feature type="region of interest" description="Disordered" evidence="5">
    <location>
        <begin position="579"/>
        <end position="598"/>
    </location>
</feature>
<dbReference type="Proteomes" id="UP000186922">
    <property type="component" value="Unassembled WGS sequence"/>
</dbReference>
<protein>
    <recommendedName>
        <fullName evidence="7">Major facilitator superfamily (MFS) profile domain-containing protein</fullName>
    </recommendedName>
</protein>
<evidence type="ECO:0000256" key="6">
    <source>
        <dbReference type="SAM" id="Phobius"/>
    </source>
</evidence>
<comment type="caution">
    <text evidence="8">The sequence shown here is derived from an EMBL/GenBank/DDBJ whole genome shotgun (WGS) entry which is preliminary data.</text>
</comment>
<dbReference type="OrthoDB" id="2261376at2759"/>
<evidence type="ECO:0000256" key="2">
    <source>
        <dbReference type="ARBA" id="ARBA00022692"/>
    </source>
</evidence>
<dbReference type="PROSITE" id="PS50850">
    <property type="entry name" value="MFS"/>
    <property type="match status" value="1"/>
</dbReference>
<sequence>MIDFDEILLEVGQFGRYQKLLLVFVVLPATLPGGFHGFSQIFTVGVPGDYWCRLPPSFNISELHTILPNNQSSNRWWIPNVRNAETGNITHSRCSMYDLDRLDSPTYRHLQQSNKLENAEHFQNATFPTVPCTSGWEYDRSVYQSTLVMDWNLICDKEDFPTWSLFINTVGTLLGCLLFGFLSDRIGRKKAFFLAAIIQLASGIATAFSPNFTFFCIARFISGLTVIPVYLIPLIMGLELVGPSKRAAVGTTISFFYSLGVVGVAVVAYFVRPWFEFQLAVTLPFTFFIADWWLLPESPRWLMARGRTDEMLAIVRRIIKMNKPDLPENYLEILRSKIEASVDLEATTRKYTLVDLFRTPNLRKNSILIVFITFSGFAVYNGMNFFVPYLGGDDYVGFLLAALVELPSYFLLYFTLNPLGRRGTLMISLEIGGIFCIAAALTPLTHQKTTIVLFLISKFAITISFFVTDLIASEIFPTVVRGSGGFLAQTVSTLGLCVCPLITSVAKHYPWLPLVAFAVLAILGGFATLLLPETANQLLPETMDEGEEFGKHRTLRDILRVLPQRGQLIATKPCADNLWQPESEENHSHHQHSGSWKL</sequence>
<keyword evidence="4 6" id="KW-0472">Membrane</keyword>
<organism evidence="8 9">
    <name type="scientific">Ramazzottius varieornatus</name>
    <name type="common">Water bear</name>
    <name type="synonym">Tardigrade</name>
    <dbReference type="NCBI Taxonomy" id="947166"/>
    <lineage>
        <taxon>Eukaryota</taxon>
        <taxon>Metazoa</taxon>
        <taxon>Ecdysozoa</taxon>
        <taxon>Tardigrada</taxon>
        <taxon>Eutardigrada</taxon>
        <taxon>Parachela</taxon>
        <taxon>Hypsibioidea</taxon>
        <taxon>Ramazzottiidae</taxon>
        <taxon>Ramazzottius</taxon>
    </lineage>
</organism>
<dbReference type="SUPFAM" id="SSF103473">
    <property type="entry name" value="MFS general substrate transporter"/>
    <property type="match status" value="1"/>
</dbReference>
<accession>A0A1D1VSV6</accession>
<reference evidence="8 9" key="1">
    <citation type="journal article" date="2016" name="Nat. Commun.">
        <title>Extremotolerant tardigrade genome and improved radiotolerance of human cultured cells by tardigrade-unique protein.</title>
        <authorList>
            <person name="Hashimoto T."/>
            <person name="Horikawa D.D."/>
            <person name="Saito Y."/>
            <person name="Kuwahara H."/>
            <person name="Kozuka-Hata H."/>
            <person name="Shin-I T."/>
            <person name="Minakuchi Y."/>
            <person name="Ohishi K."/>
            <person name="Motoyama A."/>
            <person name="Aizu T."/>
            <person name="Enomoto A."/>
            <person name="Kondo K."/>
            <person name="Tanaka S."/>
            <person name="Hara Y."/>
            <person name="Koshikawa S."/>
            <person name="Sagara H."/>
            <person name="Miura T."/>
            <person name="Yokobori S."/>
            <person name="Miyagawa K."/>
            <person name="Suzuki Y."/>
            <person name="Kubo T."/>
            <person name="Oyama M."/>
            <person name="Kohara Y."/>
            <person name="Fujiyama A."/>
            <person name="Arakawa K."/>
            <person name="Katayama T."/>
            <person name="Toyoda A."/>
            <person name="Kunieda T."/>
        </authorList>
    </citation>
    <scope>NUCLEOTIDE SEQUENCE [LARGE SCALE GENOMIC DNA]</scope>
    <source>
        <strain evidence="8 9">YOKOZUNA-1</strain>
    </source>
</reference>
<evidence type="ECO:0000259" key="7">
    <source>
        <dbReference type="PROSITE" id="PS50850"/>
    </source>
</evidence>
<feature type="transmembrane region" description="Helical" evidence="6">
    <location>
        <begin position="253"/>
        <end position="271"/>
    </location>
</feature>
<name>A0A1D1VSV6_RAMVA</name>
<proteinExistence type="predicted"/>
<dbReference type="EMBL" id="BDGG01000010">
    <property type="protein sequence ID" value="GAV03966.1"/>
    <property type="molecule type" value="Genomic_DNA"/>
</dbReference>
<dbReference type="PANTHER" id="PTHR24064">
    <property type="entry name" value="SOLUTE CARRIER FAMILY 22 MEMBER"/>
    <property type="match status" value="1"/>
</dbReference>
<feature type="transmembrane region" description="Helical" evidence="6">
    <location>
        <begin position="511"/>
        <end position="531"/>
    </location>
</feature>
<feature type="transmembrane region" description="Helical" evidence="6">
    <location>
        <begin position="220"/>
        <end position="241"/>
    </location>
</feature>
<dbReference type="InterPro" id="IPR020846">
    <property type="entry name" value="MFS_dom"/>
</dbReference>
<feature type="domain" description="Major facilitator superfamily (MFS) profile" evidence="7">
    <location>
        <begin position="89"/>
        <end position="536"/>
    </location>
</feature>
<evidence type="ECO:0000256" key="5">
    <source>
        <dbReference type="SAM" id="MobiDB-lite"/>
    </source>
</evidence>
<dbReference type="GO" id="GO:0022857">
    <property type="term" value="F:transmembrane transporter activity"/>
    <property type="evidence" value="ECO:0007669"/>
    <property type="project" value="InterPro"/>
</dbReference>
<dbReference type="InterPro" id="IPR036259">
    <property type="entry name" value="MFS_trans_sf"/>
</dbReference>
<keyword evidence="9" id="KW-1185">Reference proteome</keyword>
<keyword evidence="2 6" id="KW-0812">Transmembrane</keyword>
<evidence type="ECO:0000256" key="4">
    <source>
        <dbReference type="ARBA" id="ARBA00023136"/>
    </source>
</evidence>
<keyword evidence="3 6" id="KW-1133">Transmembrane helix</keyword>